<name>A0ABW6WVQ1_9ACTN</name>
<protein>
    <recommendedName>
        <fullName evidence="4">Cardiolipin synthase N-terminal domain-containing protein</fullName>
    </recommendedName>
</protein>
<evidence type="ECO:0000256" key="1">
    <source>
        <dbReference type="SAM" id="Phobius"/>
    </source>
</evidence>
<keyword evidence="1" id="KW-0472">Membrane</keyword>
<keyword evidence="1" id="KW-1133">Transmembrane helix</keyword>
<sequence length="73" mass="8148">MDLHRVVLTLALSAAILLVLLAIVLVYRFVTFCLADLNGAPVVTGLPRDTWRLLIVFLIPIGGMLYLRFGRPR</sequence>
<proteinExistence type="predicted"/>
<accession>A0ABW6WVQ1</accession>
<feature type="transmembrane region" description="Helical" evidence="1">
    <location>
        <begin position="7"/>
        <end position="30"/>
    </location>
</feature>
<reference evidence="2 3" key="1">
    <citation type="submission" date="2024-10" db="EMBL/GenBank/DDBJ databases">
        <title>The Natural Products Discovery Center: Release of the First 8490 Sequenced Strains for Exploring Actinobacteria Biosynthetic Diversity.</title>
        <authorList>
            <person name="Kalkreuter E."/>
            <person name="Kautsar S.A."/>
            <person name="Yang D."/>
            <person name="Bader C.D."/>
            <person name="Teijaro C.N."/>
            <person name="Fluegel L."/>
            <person name="Davis C.M."/>
            <person name="Simpson J.R."/>
            <person name="Lauterbach L."/>
            <person name="Steele A.D."/>
            <person name="Gui C."/>
            <person name="Meng S."/>
            <person name="Li G."/>
            <person name="Viehrig K."/>
            <person name="Ye F."/>
            <person name="Su P."/>
            <person name="Kiefer A.F."/>
            <person name="Nichols A."/>
            <person name="Cepeda A.J."/>
            <person name="Yan W."/>
            <person name="Fan B."/>
            <person name="Jiang Y."/>
            <person name="Adhikari A."/>
            <person name="Zheng C.-J."/>
            <person name="Schuster L."/>
            <person name="Cowan T.M."/>
            <person name="Smanski M.J."/>
            <person name="Chevrette M.G."/>
            <person name="De Carvalho L.P.S."/>
            <person name="Shen B."/>
        </authorList>
    </citation>
    <scope>NUCLEOTIDE SEQUENCE [LARGE SCALE GENOMIC DNA]</scope>
    <source>
        <strain evidence="2 3">NPDC000087</strain>
    </source>
</reference>
<gene>
    <name evidence="2" type="ORF">ACFY35_43250</name>
</gene>
<feature type="transmembrane region" description="Helical" evidence="1">
    <location>
        <begin position="50"/>
        <end position="69"/>
    </location>
</feature>
<dbReference type="Proteomes" id="UP001602245">
    <property type="component" value="Unassembled WGS sequence"/>
</dbReference>
<comment type="caution">
    <text evidence="2">The sequence shown here is derived from an EMBL/GenBank/DDBJ whole genome shotgun (WGS) entry which is preliminary data.</text>
</comment>
<dbReference type="EMBL" id="JBIAZU010000008">
    <property type="protein sequence ID" value="MFF5296296.1"/>
    <property type="molecule type" value="Genomic_DNA"/>
</dbReference>
<keyword evidence="3" id="KW-1185">Reference proteome</keyword>
<organism evidence="2 3">
    <name type="scientific">Paractinoplanes globisporus</name>
    <dbReference type="NCBI Taxonomy" id="113565"/>
    <lineage>
        <taxon>Bacteria</taxon>
        <taxon>Bacillati</taxon>
        <taxon>Actinomycetota</taxon>
        <taxon>Actinomycetes</taxon>
        <taxon>Micromonosporales</taxon>
        <taxon>Micromonosporaceae</taxon>
        <taxon>Paractinoplanes</taxon>
    </lineage>
</organism>
<evidence type="ECO:0008006" key="4">
    <source>
        <dbReference type="Google" id="ProtNLM"/>
    </source>
</evidence>
<evidence type="ECO:0000313" key="2">
    <source>
        <dbReference type="EMBL" id="MFF5296296.1"/>
    </source>
</evidence>
<dbReference type="RefSeq" id="WP_157296991.1">
    <property type="nucleotide sequence ID" value="NZ_JBIAZU010000008.1"/>
</dbReference>
<evidence type="ECO:0000313" key="3">
    <source>
        <dbReference type="Proteomes" id="UP001602245"/>
    </source>
</evidence>
<keyword evidence="1" id="KW-0812">Transmembrane</keyword>